<dbReference type="PANTHER" id="PTHR43668">
    <property type="entry name" value="ALLANTOINASE"/>
    <property type="match status" value="1"/>
</dbReference>
<keyword evidence="5 7" id="KW-0378">Hydrolase</keyword>
<comment type="caution">
    <text evidence="7">The sequence shown here is derived from an EMBL/GenBank/DDBJ whole genome shotgun (WGS) entry which is preliminary data.</text>
</comment>
<dbReference type="SUPFAM" id="SSF51338">
    <property type="entry name" value="Composite domain of metallo-dependent hydrolases"/>
    <property type="match status" value="1"/>
</dbReference>
<dbReference type="Pfam" id="PF01979">
    <property type="entry name" value="Amidohydro_1"/>
    <property type="match status" value="1"/>
</dbReference>
<dbReference type="InterPro" id="IPR032466">
    <property type="entry name" value="Metal_Hydrolase"/>
</dbReference>
<dbReference type="PROSITE" id="PS00483">
    <property type="entry name" value="DIHYDROOROTASE_2"/>
    <property type="match status" value="1"/>
</dbReference>
<name>A0A2A6E5A3_TANFO</name>
<gene>
    <name evidence="7" type="ORF">CLI86_11945</name>
</gene>
<dbReference type="Gene3D" id="3.20.20.140">
    <property type="entry name" value="Metal-dependent hydrolases"/>
    <property type="match status" value="1"/>
</dbReference>
<keyword evidence="4" id="KW-0479">Metal-binding</keyword>
<dbReference type="PANTHER" id="PTHR43668:SF4">
    <property type="entry name" value="ALLANTOINASE"/>
    <property type="match status" value="1"/>
</dbReference>
<dbReference type="NCBIfam" id="NF006688">
    <property type="entry name" value="PRK09236.1"/>
    <property type="match status" value="1"/>
</dbReference>
<dbReference type="GO" id="GO:0046872">
    <property type="term" value="F:metal ion binding"/>
    <property type="evidence" value="ECO:0007669"/>
    <property type="project" value="UniProtKB-KW"/>
</dbReference>
<dbReference type="InterPro" id="IPR050138">
    <property type="entry name" value="DHOase/Allantoinase_Hydrolase"/>
</dbReference>
<dbReference type="InterPro" id="IPR011059">
    <property type="entry name" value="Metal-dep_hydrolase_composite"/>
</dbReference>
<dbReference type="CDD" id="cd01318">
    <property type="entry name" value="DHOase_IIb"/>
    <property type="match status" value="1"/>
</dbReference>
<comment type="cofactor">
    <cofactor evidence="1">
        <name>Zn(2+)</name>
        <dbReference type="ChEBI" id="CHEBI:29105"/>
    </cofactor>
</comment>
<dbReference type="AlphaFoldDB" id="A0A2A6E5A3"/>
<evidence type="ECO:0000256" key="2">
    <source>
        <dbReference type="ARBA" id="ARBA00002368"/>
    </source>
</evidence>
<sequence>MMKTLIRNATIINEGRSYIGSVLIEGNFISAIYKGKSLPSEADMKGAVIIDASGQWLLPGVIDDQVHFREPGLTHKGCIASESRAAVAGGVTTYMDMPNTQPQTVTLSEWEWKMQRAAETSVANYAFFFGGTNDNFTEIHKLDQTRLPGLKLFLGSSTGNMLVDHPETLRRFFGETDLLIAVHAEKEEIIRRNKSFYINRLGEELEASFHSKIRDEESCYASSSEAVELADKLGTRLHVLHLSTAKELKLFDNSKTLEEKKITAEACIHHLWFSDEDYAAYGNRIKWNPSVKTMADRTALRAAVADDTIDIVATDHAPHLLSEKAGSCLVAASGGPMVQHSLTAMLELAYQGVFTPEKIVEKMSHHPASLFGIDRRGYIRPGYYADLVLVDPHTAWTVLPENSLYHCGWSPMEGQIFHHAVQKTFVNGVLAYCNGQIIDSARGMAVRFHRNTSSEKGFGK</sequence>
<dbReference type="GO" id="GO:0004038">
    <property type="term" value="F:allantoinase activity"/>
    <property type="evidence" value="ECO:0007669"/>
    <property type="project" value="TreeGrafter"/>
</dbReference>
<dbReference type="EC" id="3.5.2.3" evidence="7"/>
<evidence type="ECO:0000313" key="8">
    <source>
        <dbReference type="Proteomes" id="UP000219259"/>
    </source>
</evidence>
<proteinExistence type="inferred from homology"/>
<dbReference type="Proteomes" id="UP000219259">
    <property type="component" value="Unassembled WGS sequence"/>
</dbReference>
<evidence type="ECO:0000256" key="1">
    <source>
        <dbReference type="ARBA" id="ARBA00001947"/>
    </source>
</evidence>
<protein>
    <submittedName>
        <fullName evidence="7">Dihydroorotase</fullName>
        <ecNumber evidence="7">3.5.2.3</ecNumber>
    </submittedName>
</protein>
<accession>A0A2A6E5A3</accession>
<evidence type="ECO:0000256" key="4">
    <source>
        <dbReference type="ARBA" id="ARBA00022723"/>
    </source>
</evidence>
<dbReference type="EMBL" id="NSLJ01000040">
    <property type="protein sequence ID" value="PDP42727.1"/>
    <property type="molecule type" value="Genomic_DNA"/>
</dbReference>
<dbReference type="GO" id="GO:0004151">
    <property type="term" value="F:dihydroorotase activity"/>
    <property type="evidence" value="ECO:0007669"/>
    <property type="project" value="UniProtKB-EC"/>
</dbReference>
<comment type="function">
    <text evidence="2">Catalyzes the reversible cyclization of carbamoyl aspartate to dihydroorotate.</text>
</comment>
<dbReference type="GO" id="GO:0006145">
    <property type="term" value="P:purine nucleobase catabolic process"/>
    <property type="evidence" value="ECO:0007669"/>
    <property type="project" value="TreeGrafter"/>
</dbReference>
<dbReference type="InterPro" id="IPR002195">
    <property type="entry name" value="Dihydroorotase_CS"/>
</dbReference>
<organism evidence="7 8">
    <name type="scientific">Tannerella forsythia</name>
    <name type="common">Bacteroides forsythus</name>
    <dbReference type="NCBI Taxonomy" id="28112"/>
    <lineage>
        <taxon>Bacteria</taxon>
        <taxon>Pseudomonadati</taxon>
        <taxon>Bacteroidota</taxon>
        <taxon>Bacteroidia</taxon>
        <taxon>Bacteroidales</taxon>
        <taxon>Tannerellaceae</taxon>
        <taxon>Tannerella</taxon>
    </lineage>
</organism>
<evidence type="ECO:0000313" key="7">
    <source>
        <dbReference type="EMBL" id="PDP42727.1"/>
    </source>
</evidence>
<reference evidence="7 8" key="1">
    <citation type="submission" date="2017-09" db="EMBL/GenBank/DDBJ databases">
        <title>Phase variable restriction modification systems are present in the genome sequences of periodontal pathogens Prevotella intermedia, Tannerella forsythia and Porphyromonas gingivalis.</title>
        <authorList>
            <person name="Haigh R.D."/>
            <person name="Crawford L."/>
            <person name="Ralph J."/>
            <person name="Wanford J."/>
            <person name="Vartoukian S.R."/>
            <person name="Hijazib K."/>
            <person name="Wade W."/>
            <person name="Oggioni M.R."/>
        </authorList>
    </citation>
    <scope>NUCLEOTIDE SEQUENCE [LARGE SCALE GENOMIC DNA]</scope>
    <source>
        <strain evidence="7 8">WW11663</strain>
    </source>
</reference>
<dbReference type="SUPFAM" id="SSF51556">
    <property type="entry name" value="Metallo-dependent hydrolases"/>
    <property type="match status" value="1"/>
</dbReference>
<dbReference type="GO" id="GO:0005737">
    <property type="term" value="C:cytoplasm"/>
    <property type="evidence" value="ECO:0007669"/>
    <property type="project" value="TreeGrafter"/>
</dbReference>
<comment type="similarity">
    <text evidence="3">Belongs to the metallo-dependent hydrolases superfamily. DHOase family. Class I DHOase subfamily.</text>
</comment>
<dbReference type="InterPro" id="IPR006680">
    <property type="entry name" value="Amidohydro-rel"/>
</dbReference>
<evidence type="ECO:0000256" key="5">
    <source>
        <dbReference type="ARBA" id="ARBA00022801"/>
    </source>
</evidence>
<feature type="domain" description="Amidohydrolase-related" evidence="6">
    <location>
        <begin position="57"/>
        <end position="429"/>
    </location>
</feature>
<dbReference type="Gene3D" id="2.30.40.10">
    <property type="entry name" value="Urease, subunit C, domain 1"/>
    <property type="match status" value="1"/>
</dbReference>
<evidence type="ECO:0000256" key="3">
    <source>
        <dbReference type="ARBA" id="ARBA00010286"/>
    </source>
</evidence>
<evidence type="ECO:0000259" key="6">
    <source>
        <dbReference type="Pfam" id="PF01979"/>
    </source>
</evidence>